<feature type="compositionally biased region" description="Acidic residues" evidence="1">
    <location>
        <begin position="7"/>
        <end position="16"/>
    </location>
</feature>
<keyword evidence="3" id="KW-1185">Reference proteome</keyword>
<evidence type="ECO:0000313" key="3">
    <source>
        <dbReference type="Proteomes" id="UP000707451"/>
    </source>
</evidence>
<sequence length="98" mass="10482">MRGTTEAPEDQAEGVEEAAQSTQELDAEDSGRESSEEQGAQKQDASETEAEDDLEDGCEEDGDDDDADAEDDETKGIVGPFISPSNTFVLPELNVRVS</sequence>
<organism evidence="2 3">
    <name type="scientific">Linnemannia hyalina</name>
    <dbReference type="NCBI Taxonomy" id="64524"/>
    <lineage>
        <taxon>Eukaryota</taxon>
        <taxon>Fungi</taxon>
        <taxon>Fungi incertae sedis</taxon>
        <taxon>Mucoromycota</taxon>
        <taxon>Mortierellomycotina</taxon>
        <taxon>Mortierellomycetes</taxon>
        <taxon>Mortierellales</taxon>
        <taxon>Mortierellaceae</taxon>
        <taxon>Linnemannia</taxon>
    </lineage>
</organism>
<dbReference type="Proteomes" id="UP000707451">
    <property type="component" value="Unassembled WGS sequence"/>
</dbReference>
<protein>
    <submittedName>
        <fullName evidence="2">Uncharacterized protein</fullName>
    </submittedName>
</protein>
<dbReference type="EMBL" id="JAHRHY010000015">
    <property type="protein sequence ID" value="KAG9063906.1"/>
    <property type="molecule type" value="Genomic_DNA"/>
</dbReference>
<gene>
    <name evidence="2" type="ORF">KI688_004020</name>
</gene>
<dbReference type="AlphaFoldDB" id="A0A9P7XMS9"/>
<reference evidence="2" key="1">
    <citation type="submission" date="2021-06" db="EMBL/GenBank/DDBJ databases">
        <title>Genome Sequence of Mortierella hyaline Strain SCG-10, a Cold-Adapted, Nitrate-Reducing Fungus Isolated from Soil in Minnesota, USA.</title>
        <authorList>
            <person name="Aldossari N."/>
        </authorList>
    </citation>
    <scope>NUCLEOTIDE SEQUENCE</scope>
    <source>
        <strain evidence="2">SCG-10</strain>
    </source>
</reference>
<accession>A0A9P7XMS9</accession>
<name>A0A9P7XMS9_9FUNG</name>
<comment type="caution">
    <text evidence="2">The sequence shown here is derived from an EMBL/GenBank/DDBJ whole genome shotgun (WGS) entry which is preliminary data.</text>
</comment>
<proteinExistence type="predicted"/>
<evidence type="ECO:0000313" key="2">
    <source>
        <dbReference type="EMBL" id="KAG9063906.1"/>
    </source>
</evidence>
<feature type="region of interest" description="Disordered" evidence="1">
    <location>
        <begin position="1"/>
        <end position="84"/>
    </location>
</feature>
<evidence type="ECO:0000256" key="1">
    <source>
        <dbReference type="SAM" id="MobiDB-lite"/>
    </source>
</evidence>
<feature type="compositionally biased region" description="Acidic residues" evidence="1">
    <location>
        <begin position="46"/>
        <end position="73"/>
    </location>
</feature>